<accession>A0A810MXX0</accession>
<gene>
    <name evidence="1" type="ORF">Prubr_18400</name>
</gene>
<proteinExistence type="predicted"/>
<dbReference type="EMBL" id="AP023359">
    <property type="protein sequence ID" value="BCJ64819.1"/>
    <property type="molecule type" value="Genomic_DNA"/>
</dbReference>
<protein>
    <submittedName>
        <fullName evidence="1">Uncharacterized protein</fullName>
    </submittedName>
</protein>
<evidence type="ECO:0000313" key="1">
    <source>
        <dbReference type="EMBL" id="BCJ64819.1"/>
    </source>
</evidence>
<dbReference type="AlphaFoldDB" id="A0A810MXX0"/>
<keyword evidence="2" id="KW-1185">Reference proteome</keyword>
<name>A0A810MXX0_9ACTN</name>
<sequence>MTNPAIRAQAENAQVNCEKTVREGIPDGRDEPGGHAPAVSAHKPRLIFPPKVPTSAFETLDIMLGRQKVLLDAIGLAQSGWKPRLWC</sequence>
<dbReference type="KEGG" id="pry:Prubr_18400"/>
<reference evidence="1" key="1">
    <citation type="submission" date="2020-08" db="EMBL/GenBank/DDBJ databases">
        <title>Whole genome shotgun sequence of Polymorphospora rubra NBRC 101157.</title>
        <authorList>
            <person name="Komaki H."/>
            <person name="Tamura T."/>
        </authorList>
    </citation>
    <scope>NUCLEOTIDE SEQUENCE</scope>
    <source>
        <strain evidence="1">NBRC 101157</strain>
    </source>
</reference>
<organism evidence="1 2">
    <name type="scientific">Polymorphospora rubra</name>
    <dbReference type="NCBI Taxonomy" id="338584"/>
    <lineage>
        <taxon>Bacteria</taxon>
        <taxon>Bacillati</taxon>
        <taxon>Actinomycetota</taxon>
        <taxon>Actinomycetes</taxon>
        <taxon>Micromonosporales</taxon>
        <taxon>Micromonosporaceae</taxon>
        <taxon>Polymorphospora</taxon>
    </lineage>
</organism>
<evidence type="ECO:0000313" key="2">
    <source>
        <dbReference type="Proteomes" id="UP000680866"/>
    </source>
</evidence>
<dbReference type="Proteomes" id="UP000680866">
    <property type="component" value="Chromosome"/>
</dbReference>